<keyword evidence="1" id="KW-1133">Transmembrane helix</keyword>
<feature type="transmembrane region" description="Helical" evidence="1">
    <location>
        <begin position="59"/>
        <end position="77"/>
    </location>
</feature>
<gene>
    <name evidence="2" type="ORF">EV690_2082</name>
</gene>
<keyword evidence="1" id="KW-0812">Transmembrane</keyword>
<keyword evidence="3" id="KW-1185">Reference proteome</keyword>
<dbReference type="Proteomes" id="UP000295565">
    <property type="component" value="Unassembled WGS sequence"/>
</dbReference>
<accession>A0A4R1JLP3</accession>
<evidence type="ECO:0000313" key="3">
    <source>
        <dbReference type="Proteomes" id="UP000295565"/>
    </source>
</evidence>
<keyword evidence="1" id="KW-0472">Membrane</keyword>
<evidence type="ECO:0000313" key="2">
    <source>
        <dbReference type="EMBL" id="TCK51985.1"/>
    </source>
</evidence>
<organism evidence="2 3">
    <name type="scientific">Celerinatantimonas diazotrophica</name>
    <dbReference type="NCBI Taxonomy" id="412034"/>
    <lineage>
        <taxon>Bacteria</taxon>
        <taxon>Pseudomonadati</taxon>
        <taxon>Pseudomonadota</taxon>
        <taxon>Gammaproteobacteria</taxon>
        <taxon>Celerinatantimonadaceae</taxon>
        <taxon>Celerinatantimonas</taxon>
    </lineage>
</organism>
<sequence length="96" mass="11789">MWRVLFNLSRYVFSKREPESWRFSAVTLITTVVTVLFGFVFFFALIYLNIMPFFLKHPFVFYVPLFIFFSWFFFYGVKQFKKFVDELESEKNKSSR</sequence>
<dbReference type="AlphaFoldDB" id="A0A4R1JLP3"/>
<name>A0A4R1JLP3_9GAMM</name>
<evidence type="ECO:0000256" key="1">
    <source>
        <dbReference type="SAM" id="Phobius"/>
    </source>
</evidence>
<reference evidence="2 3" key="1">
    <citation type="submission" date="2019-03" db="EMBL/GenBank/DDBJ databases">
        <title>Genomic Encyclopedia of Type Strains, Phase IV (KMG-IV): sequencing the most valuable type-strain genomes for metagenomic binning, comparative biology and taxonomic classification.</title>
        <authorList>
            <person name="Goeker M."/>
        </authorList>
    </citation>
    <scope>NUCLEOTIDE SEQUENCE [LARGE SCALE GENOMIC DNA]</scope>
    <source>
        <strain evidence="2 3">DSM 18577</strain>
    </source>
</reference>
<comment type="caution">
    <text evidence="2">The sequence shown here is derived from an EMBL/GenBank/DDBJ whole genome shotgun (WGS) entry which is preliminary data.</text>
</comment>
<proteinExistence type="predicted"/>
<feature type="transmembrane region" description="Helical" evidence="1">
    <location>
        <begin position="21"/>
        <end position="47"/>
    </location>
</feature>
<protein>
    <submittedName>
        <fullName evidence="2">Uncharacterized protein</fullName>
    </submittedName>
</protein>
<dbReference type="EMBL" id="SMGD01000013">
    <property type="protein sequence ID" value="TCK51985.1"/>
    <property type="molecule type" value="Genomic_DNA"/>
</dbReference>